<evidence type="ECO:0000313" key="3">
    <source>
        <dbReference type="EMBL" id="CEO89940.1"/>
    </source>
</evidence>
<organism evidence="3 4">
    <name type="scientific">Syntrophaceticus schinkii</name>
    <dbReference type="NCBI Taxonomy" id="499207"/>
    <lineage>
        <taxon>Bacteria</taxon>
        <taxon>Bacillati</taxon>
        <taxon>Bacillota</taxon>
        <taxon>Clostridia</taxon>
        <taxon>Thermoanaerobacterales</taxon>
        <taxon>Thermoanaerobacterales Family III. Incertae Sedis</taxon>
        <taxon>Syntrophaceticus</taxon>
    </lineage>
</organism>
<dbReference type="InterPro" id="IPR019195">
    <property type="entry name" value="ABC_ATPase_put"/>
</dbReference>
<evidence type="ECO:0000259" key="1">
    <source>
        <dbReference type="Pfam" id="PF09818"/>
    </source>
</evidence>
<dbReference type="Proteomes" id="UP000046155">
    <property type="component" value="Unassembled WGS sequence"/>
</dbReference>
<feature type="domain" description="ATPase of the ABC class C-terminal" evidence="1">
    <location>
        <begin position="3"/>
        <end position="54"/>
    </location>
</feature>
<dbReference type="InterPro" id="IPR046834">
    <property type="entry name" value="ABC_ATPase_C"/>
</dbReference>
<sequence>MSSGGPGDYLDVADQVIMMNEYRPVDVSKEAKDLCREYPALRVAERGKGFGKLEPRVPLPESFDPQRGRKTKVKARGLDTVQFGNYQIELDDVEQLIDPSQTRAIADIIYYAWKRYLHGRYPLSEAIRRIENDLDQYGLEIVSPFKEKSGDYARPRGLEIAAAINRLRSLKIR</sequence>
<keyword evidence="4" id="KW-1185">Reference proteome</keyword>
<proteinExistence type="predicted"/>
<name>A0A0B7MIS2_9FIRM</name>
<accession>A0A0B7MIS2</accession>
<dbReference type="Pfam" id="PF09818">
    <property type="entry name" value="ABC_ATPase"/>
    <property type="match status" value="1"/>
</dbReference>
<dbReference type="PANTHER" id="PTHR38149">
    <property type="entry name" value="ATPASE"/>
    <property type="match status" value="1"/>
</dbReference>
<feature type="domain" description="MRB1590-like C-terminal" evidence="2">
    <location>
        <begin position="72"/>
        <end position="173"/>
    </location>
</feature>
<dbReference type="Pfam" id="PF21117">
    <property type="entry name" value="MRB1590_C"/>
    <property type="match status" value="1"/>
</dbReference>
<protein>
    <submittedName>
        <fullName evidence="3">ABC transporter, ATPase, predicted</fullName>
    </submittedName>
</protein>
<evidence type="ECO:0000259" key="2">
    <source>
        <dbReference type="Pfam" id="PF21117"/>
    </source>
</evidence>
<dbReference type="AlphaFoldDB" id="A0A0B7MIS2"/>
<dbReference type="EMBL" id="CDRZ01000265">
    <property type="protein sequence ID" value="CEO89940.1"/>
    <property type="molecule type" value="Genomic_DNA"/>
</dbReference>
<reference evidence="4" key="1">
    <citation type="submission" date="2015-01" db="EMBL/GenBank/DDBJ databases">
        <authorList>
            <person name="Manzoor Shahid"/>
            <person name="Zubair Saima"/>
        </authorList>
    </citation>
    <scope>NUCLEOTIDE SEQUENCE [LARGE SCALE GENOMIC DNA]</scope>
    <source>
        <strain evidence="4">Sp3</strain>
    </source>
</reference>
<dbReference type="InterPro" id="IPR049069">
    <property type="entry name" value="MRB1590-like_C"/>
</dbReference>
<gene>
    <name evidence="3" type="ORF">SSCH_660007</name>
</gene>
<dbReference type="PANTHER" id="PTHR38149:SF1">
    <property type="entry name" value="ATPASE"/>
    <property type="match status" value="1"/>
</dbReference>
<evidence type="ECO:0000313" key="4">
    <source>
        <dbReference type="Proteomes" id="UP000046155"/>
    </source>
</evidence>